<evidence type="ECO:0000313" key="2">
    <source>
        <dbReference type="Proteomes" id="UP000217790"/>
    </source>
</evidence>
<sequence length="55" mass="6151">MTILAFVIVLLAEALRTTAAEWLLIFSFLLAPTFSPLPLLTDTSELTNRPLSRVY</sequence>
<gene>
    <name evidence="1" type="ORF">ARMGADRAFT_1016256</name>
</gene>
<organism evidence="1 2">
    <name type="scientific">Armillaria gallica</name>
    <name type="common">Bulbous honey fungus</name>
    <name type="synonym">Armillaria bulbosa</name>
    <dbReference type="NCBI Taxonomy" id="47427"/>
    <lineage>
        <taxon>Eukaryota</taxon>
        <taxon>Fungi</taxon>
        <taxon>Dikarya</taxon>
        <taxon>Basidiomycota</taxon>
        <taxon>Agaricomycotina</taxon>
        <taxon>Agaricomycetes</taxon>
        <taxon>Agaricomycetidae</taxon>
        <taxon>Agaricales</taxon>
        <taxon>Marasmiineae</taxon>
        <taxon>Physalacriaceae</taxon>
        <taxon>Armillaria</taxon>
    </lineage>
</organism>
<feature type="non-terminal residue" evidence="1">
    <location>
        <position position="55"/>
    </location>
</feature>
<dbReference type="AlphaFoldDB" id="A0A2H3D960"/>
<proteinExistence type="predicted"/>
<dbReference type="EMBL" id="KZ293675">
    <property type="protein sequence ID" value="PBK87962.1"/>
    <property type="molecule type" value="Genomic_DNA"/>
</dbReference>
<dbReference type="Proteomes" id="UP000217790">
    <property type="component" value="Unassembled WGS sequence"/>
</dbReference>
<dbReference type="InParanoid" id="A0A2H3D960"/>
<name>A0A2H3D960_ARMGA</name>
<evidence type="ECO:0000313" key="1">
    <source>
        <dbReference type="EMBL" id="PBK87962.1"/>
    </source>
</evidence>
<accession>A0A2H3D960</accession>
<protein>
    <submittedName>
        <fullName evidence="1">Uncharacterized protein</fullName>
    </submittedName>
</protein>
<keyword evidence="2" id="KW-1185">Reference proteome</keyword>
<reference evidence="2" key="1">
    <citation type="journal article" date="2017" name="Nat. Ecol. Evol.">
        <title>Genome expansion and lineage-specific genetic innovations in the forest pathogenic fungi Armillaria.</title>
        <authorList>
            <person name="Sipos G."/>
            <person name="Prasanna A.N."/>
            <person name="Walter M.C."/>
            <person name="O'Connor E."/>
            <person name="Balint B."/>
            <person name="Krizsan K."/>
            <person name="Kiss B."/>
            <person name="Hess J."/>
            <person name="Varga T."/>
            <person name="Slot J."/>
            <person name="Riley R."/>
            <person name="Boka B."/>
            <person name="Rigling D."/>
            <person name="Barry K."/>
            <person name="Lee J."/>
            <person name="Mihaltcheva S."/>
            <person name="LaButti K."/>
            <person name="Lipzen A."/>
            <person name="Waldron R."/>
            <person name="Moloney N.M."/>
            <person name="Sperisen C."/>
            <person name="Kredics L."/>
            <person name="Vagvoelgyi C."/>
            <person name="Patrignani A."/>
            <person name="Fitzpatrick D."/>
            <person name="Nagy I."/>
            <person name="Doyle S."/>
            <person name="Anderson J.B."/>
            <person name="Grigoriev I.V."/>
            <person name="Gueldener U."/>
            <person name="Muensterkoetter M."/>
            <person name="Nagy L.G."/>
        </authorList>
    </citation>
    <scope>NUCLEOTIDE SEQUENCE [LARGE SCALE GENOMIC DNA]</scope>
    <source>
        <strain evidence="2">Ar21-2</strain>
    </source>
</reference>